<sequence length="412" mass="43929">MQLFGSNKFALLPSLLALASKVLADSTIFELYADSDDSLIDSLPIGISDDTLVLKDDITPIKIQIDDNAQALVQNTNVYLSNDDSQLNIATSGSTYFYLYNGKFYYNDYNTFVACSDSDSDSYTIYVNDGIQKCSNQISLSLIPKSISGSTVDSFVPEVLTASSTNNQPVSTITGAVSTIYSSGYVVSTVTTTILVPVTSTYTSKGKDTLLVVTTYTETIETTSCITSIETSMIISTVSTELITHTSCLETECLVNVSSTYIAEVDESTTVPVSKTDTGFVFTLTATETETETETATQTGLIPSGTTTPASDGETSSGFIFNTVTGTLQTVVTSESSTTARRTGSASYIEIDGSYIFYPVNPTSTDLQAASTSASETQTGFALENFFENSGSHGIQKFSIMSALIGFSLMLI</sequence>
<gene>
    <name evidence="3" type="ORF">ASCRUDRAFT_80743</name>
</gene>
<keyword evidence="4" id="KW-1185">Reference proteome</keyword>
<feature type="compositionally biased region" description="Polar residues" evidence="1">
    <location>
        <begin position="300"/>
        <end position="313"/>
    </location>
</feature>
<evidence type="ECO:0000313" key="3">
    <source>
        <dbReference type="EMBL" id="ODV60934.1"/>
    </source>
</evidence>
<organism evidence="3 4">
    <name type="scientific">Ascoidea rubescens DSM 1968</name>
    <dbReference type="NCBI Taxonomy" id="1344418"/>
    <lineage>
        <taxon>Eukaryota</taxon>
        <taxon>Fungi</taxon>
        <taxon>Dikarya</taxon>
        <taxon>Ascomycota</taxon>
        <taxon>Saccharomycotina</taxon>
        <taxon>Saccharomycetes</taxon>
        <taxon>Ascoideaceae</taxon>
        <taxon>Ascoidea</taxon>
    </lineage>
</organism>
<evidence type="ECO:0000256" key="2">
    <source>
        <dbReference type="SAM" id="SignalP"/>
    </source>
</evidence>
<evidence type="ECO:0000256" key="1">
    <source>
        <dbReference type="SAM" id="MobiDB-lite"/>
    </source>
</evidence>
<dbReference type="InParanoid" id="A0A1D2VH04"/>
<feature type="chain" id="PRO_5008910458" evidence="2">
    <location>
        <begin position="25"/>
        <end position="412"/>
    </location>
</feature>
<dbReference type="Proteomes" id="UP000095038">
    <property type="component" value="Unassembled WGS sequence"/>
</dbReference>
<dbReference type="EMBL" id="KV454480">
    <property type="protein sequence ID" value="ODV60934.1"/>
    <property type="molecule type" value="Genomic_DNA"/>
</dbReference>
<evidence type="ECO:0000313" key="4">
    <source>
        <dbReference type="Proteomes" id="UP000095038"/>
    </source>
</evidence>
<dbReference type="GeneID" id="30968167"/>
<dbReference type="AlphaFoldDB" id="A0A1D2VH04"/>
<reference evidence="4" key="1">
    <citation type="submission" date="2016-05" db="EMBL/GenBank/DDBJ databases">
        <title>Comparative genomics of biotechnologically important yeasts.</title>
        <authorList>
            <consortium name="DOE Joint Genome Institute"/>
            <person name="Riley R."/>
            <person name="Haridas S."/>
            <person name="Wolfe K.H."/>
            <person name="Lopes M.R."/>
            <person name="Hittinger C.T."/>
            <person name="Goker M."/>
            <person name="Salamov A."/>
            <person name="Wisecaver J."/>
            <person name="Long T.M."/>
            <person name="Aerts A.L."/>
            <person name="Barry K."/>
            <person name="Choi C."/>
            <person name="Clum A."/>
            <person name="Coughlan A.Y."/>
            <person name="Deshpande S."/>
            <person name="Douglass A.P."/>
            <person name="Hanson S.J."/>
            <person name="Klenk H.-P."/>
            <person name="Labutti K."/>
            <person name="Lapidus A."/>
            <person name="Lindquist E."/>
            <person name="Lipzen A."/>
            <person name="Meier-Kolthoff J.P."/>
            <person name="Ohm R.A."/>
            <person name="Otillar R.P."/>
            <person name="Pangilinan J."/>
            <person name="Peng Y."/>
            <person name="Rokas A."/>
            <person name="Rosa C.A."/>
            <person name="Scheuner C."/>
            <person name="Sibirny A.A."/>
            <person name="Slot J.C."/>
            <person name="Stielow J.B."/>
            <person name="Sun H."/>
            <person name="Kurtzman C.P."/>
            <person name="Blackwell M."/>
            <person name="Grigoriev I.V."/>
            <person name="Jeffries T.W."/>
        </authorList>
    </citation>
    <scope>NUCLEOTIDE SEQUENCE [LARGE SCALE GENOMIC DNA]</scope>
    <source>
        <strain evidence="4">DSM 1968</strain>
    </source>
</reference>
<feature type="region of interest" description="Disordered" evidence="1">
    <location>
        <begin position="291"/>
        <end position="313"/>
    </location>
</feature>
<proteinExistence type="predicted"/>
<accession>A0A1D2VH04</accession>
<keyword evidence="2" id="KW-0732">Signal</keyword>
<name>A0A1D2VH04_9ASCO</name>
<protein>
    <submittedName>
        <fullName evidence="3">Uncharacterized protein</fullName>
    </submittedName>
</protein>
<feature type="signal peptide" evidence="2">
    <location>
        <begin position="1"/>
        <end position="24"/>
    </location>
</feature>
<dbReference type="RefSeq" id="XP_020047241.1">
    <property type="nucleotide sequence ID" value="XM_020194531.1"/>
</dbReference>